<sequence length="223" mass="25055">MTNVEFLIEKRSKSYLILELFQFFPKMSEHKTKIVLIGDSGVGKTSLVTKWIRNTYKDDQEPTIGASYLQSVMEINGEPHKIQIWDTAGEEKYRTMMPIYSQGASGALLVFDLTREQTMEHVPQWIECICCEKVPIVVAGNKADIDEREISYPTAQKFCENLGLHYIETSAHNGMGVDEAFTQLIKKAIEYQQNNSAESSLNTVDIANGEGNERKGGDGKSCC</sequence>
<dbReference type="GO" id="GO:0003924">
    <property type="term" value="F:GTPase activity"/>
    <property type="evidence" value="ECO:0007669"/>
    <property type="project" value="InterPro"/>
</dbReference>
<feature type="region of interest" description="Disordered" evidence="2">
    <location>
        <begin position="202"/>
        <end position="223"/>
    </location>
</feature>
<dbReference type="PANTHER" id="PTHR47978">
    <property type="match status" value="1"/>
</dbReference>
<dbReference type="SMART" id="SM00176">
    <property type="entry name" value="RAN"/>
    <property type="match status" value="1"/>
</dbReference>
<dbReference type="InterPro" id="IPR005225">
    <property type="entry name" value="Small_GTP-bd"/>
</dbReference>
<dbReference type="Proteomes" id="UP000179807">
    <property type="component" value="Unassembled WGS sequence"/>
</dbReference>
<accession>A0A1J4JCY5</accession>
<feature type="compositionally biased region" description="Basic and acidic residues" evidence="2">
    <location>
        <begin position="211"/>
        <end position="223"/>
    </location>
</feature>
<proteinExistence type="predicted"/>
<evidence type="ECO:0000313" key="4">
    <source>
        <dbReference type="Proteomes" id="UP000179807"/>
    </source>
</evidence>
<organism evidence="3 4">
    <name type="scientific">Tritrichomonas foetus</name>
    <dbReference type="NCBI Taxonomy" id="1144522"/>
    <lineage>
        <taxon>Eukaryota</taxon>
        <taxon>Metamonada</taxon>
        <taxon>Parabasalia</taxon>
        <taxon>Tritrichomonadida</taxon>
        <taxon>Tritrichomonadidae</taxon>
        <taxon>Tritrichomonas</taxon>
    </lineage>
</organism>
<evidence type="ECO:0000256" key="2">
    <source>
        <dbReference type="SAM" id="MobiDB-lite"/>
    </source>
</evidence>
<evidence type="ECO:0000256" key="1">
    <source>
        <dbReference type="ARBA" id="ARBA00022741"/>
    </source>
</evidence>
<dbReference type="Gene3D" id="3.40.50.300">
    <property type="entry name" value="P-loop containing nucleotide triphosphate hydrolases"/>
    <property type="match status" value="1"/>
</dbReference>
<dbReference type="SMART" id="SM00174">
    <property type="entry name" value="RHO"/>
    <property type="match status" value="1"/>
</dbReference>
<dbReference type="AlphaFoldDB" id="A0A1J4JCY5"/>
<dbReference type="PROSITE" id="PS51419">
    <property type="entry name" value="RAB"/>
    <property type="match status" value="1"/>
</dbReference>
<gene>
    <name evidence="3" type="primary">YPTC6</name>
    <name evidence="3" type="ORF">TRFO_36889</name>
</gene>
<dbReference type="RefSeq" id="XP_068350105.1">
    <property type="nucleotide sequence ID" value="XM_068511105.1"/>
</dbReference>
<dbReference type="InterPro" id="IPR027417">
    <property type="entry name" value="P-loop_NTPase"/>
</dbReference>
<name>A0A1J4JCY5_9EUKA</name>
<protein>
    <submittedName>
        <fullName evidence="3">Ras-related protein YPTC6</fullName>
    </submittedName>
</protein>
<dbReference type="SMART" id="SM00173">
    <property type="entry name" value="RAS"/>
    <property type="match status" value="1"/>
</dbReference>
<dbReference type="PRINTS" id="PR00449">
    <property type="entry name" value="RASTRNSFRMNG"/>
</dbReference>
<dbReference type="SUPFAM" id="SSF52540">
    <property type="entry name" value="P-loop containing nucleoside triphosphate hydrolases"/>
    <property type="match status" value="1"/>
</dbReference>
<dbReference type="VEuPathDB" id="TrichDB:TRFO_36889"/>
<dbReference type="SMART" id="SM00175">
    <property type="entry name" value="RAB"/>
    <property type="match status" value="1"/>
</dbReference>
<dbReference type="GeneID" id="94845809"/>
<dbReference type="OrthoDB" id="63533at2759"/>
<dbReference type="CDD" id="cd00154">
    <property type="entry name" value="Rab"/>
    <property type="match status" value="1"/>
</dbReference>
<dbReference type="InterPro" id="IPR001806">
    <property type="entry name" value="Small_GTPase"/>
</dbReference>
<dbReference type="Pfam" id="PF00071">
    <property type="entry name" value="Ras"/>
    <property type="match status" value="1"/>
</dbReference>
<reference evidence="3" key="1">
    <citation type="submission" date="2016-10" db="EMBL/GenBank/DDBJ databases">
        <authorList>
            <person name="Benchimol M."/>
            <person name="Almeida L.G."/>
            <person name="Vasconcelos A.T."/>
            <person name="Perreira-Neves A."/>
            <person name="Rosa I.A."/>
            <person name="Tasca T."/>
            <person name="Bogo M.R."/>
            <person name="de Souza W."/>
        </authorList>
    </citation>
    <scope>NUCLEOTIDE SEQUENCE [LARGE SCALE GENOMIC DNA]</scope>
    <source>
        <strain evidence="3">K</strain>
    </source>
</reference>
<evidence type="ECO:0000313" key="3">
    <source>
        <dbReference type="EMBL" id="OHS96968.1"/>
    </source>
</evidence>
<dbReference type="NCBIfam" id="TIGR00231">
    <property type="entry name" value="small_GTP"/>
    <property type="match status" value="1"/>
</dbReference>
<dbReference type="GO" id="GO:0005525">
    <property type="term" value="F:GTP binding"/>
    <property type="evidence" value="ECO:0007669"/>
    <property type="project" value="InterPro"/>
</dbReference>
<keyword evidence="1" id="KW-0547">Nucleotide-binding</keyword>
<keyword evidence="4" id="KW-1185">Reference proteome</keyword>
<dbReference type="PROSITE" id="PS51421">
    <property type="entry name" value="RAS"/>
    <property type="match status" value="1"/>
</dbReference>
<comment type="caution">
    <text evidence="3">The sequence shown here is derived from an EMBL/GenBank/DDBJ whole genome shotgun (WGS) entry which is preliminary data.</text>
</comment>
<dbReference type="FunFam" id="3.40.50.300:FF:000808">
    <property type="entry name" value="Small GTP-binding protein, putative"/>
    <property type="match status" value="1"/>
</dbReference>
<dbReference type="EMBL" id="MLAK01001146">
    <property type="protein sequence ID" value="OHS96968.1"/>
    <property type="molecule type" value="Genomic_DNA"/>
</dbReference>